<evidence type="ECO:0000313" key="1">
    <source>
        <dbReference type="EMBL" id="JAE07672.1"/>
    </source>
</evidence>
<organism evidence="1">
    <name type="scientific">Arundo donax</name>
    <name type="common">Giant reed</name>
    <name type="synonym">Donax arundinaceus</name>
    <dbReference type="NCBI Taxonomy" id="35708"/>
    <lineage>
        <taxon>Eukaryota</taxon>
        <taxon>Viridiplantae</taxon>
        <taxon>Streptophyta</taxon>
        <taxon>Embryophyta</taxon>
        <taxon>Tracheophyta</taxon>
        <taxon>Spermatophyta</taxon>
        <taxon>Magnoliopsida</taxon>
        <taxon>Liliopsida</taxon>
        <taxon>Poales</taxon>
        <taxon>Poaceae</taxon>
        <taxon>PACMAD clade</taxon>
        <taxon>Arundinoideae</taxon>
        <taxon>Arundineae</taxon>
        <taxon>Arundo</taxon>
    </lineage>
</organism>
<dbReference type="EMBL" id="GBRH01190224">
    <property type="protein sequence ID" value="JAE07672.1"/>
    <property type="molecule type" value="Transcribed_RNA"/>
</dbReference>
<name>A0A0A9F5R8_ARUDO</name>
<reference evidence="1" key="1">
    <citation type="submission" date="2014-09" db="EMBL/GenBank/DDBJ databases">
        <authorList>
            <person name="Magalhaes I.L.F."/>
            <person name="Oliveira U."/>
            <person name="Santos F.R."/>
            <person name="Vidigal T.H.D.A."/>
            <person name="Brescovit A.D."/>
            <person name="Santos A.J."/>
        </authorList>
    </citation>
    <scope>NUCLEOTIDE SEQUENCE</scope>
    <source>
        <tissue evidence="1">Shoot tissue taken approximately 20 cm above the soil surface</tissue>
    </source>
</reference>
<accession>A0A0A9F5R8</accession>
<proteinExistence type="predicted"/>
<protein>
    <submittedName>
        <fullName evidence="1">Uncharacterized protein</fullName>
    </submittedName>
</protein>
<reference evidence="1" key="2">
    <citation type="journal article" date="2015" name="Data Brief">
        <title>Shoot transcriptome of the giant reed, Arundo donax.</title>
        <authorList>
            <person name="Barrero R.A."/>
            <person name="Guerrero F.D."/>
            <person name="Moolhuijzen P."/>
            <person name="Goolsby J.A."/>
            <person name="Tidwell J."/>
            <person name="Bellgard S.E."/>
            <person name="Bellgard M.I."/>
        </authorList>
    </citation>
    <scope>NUCLEOTIDE SEQUENCE</scope>
    <source>
        <tissue evidence="1">Shoot tissue taken approximately 20 cm above the soil surface</tissue>
    </source>
</reference>
<dbReference type="AlphaFoldDB" id="A0A0A9F5R8"/>
<sequence length="25" mass="2748">MVAMCICSVVVNQPFLAFKGCFKVL</sequence>